<accession>A0A5E6QXT7</accession>
<protein>
    <submittedName>
        <fullName evidence="2">Uncharacterized protein</fullName>
    </submittedName>
</protein>
<feature type="transmembrane region" description="Helical" evidence="1">
    <location>
        <begin position="222"/>
        <end position="241"/>
    </location>
</feature>
<feature type="transmembrane region" description="Helical" evidence="1">
    <location>
        <begin position="102"/>
        <end position="120"/>
    </location>
</feature>
<gene>
    <name evidence="2" type="ORF">PS624_01267</name>
</gene>
<keyword evidence="1" id="KW-0472">Membrane</keyword>
<evidence type="ECO:0000313" key="3">
    <source>
        <dbReference type="Proteomes" id="UP000326241"/>
    </source>
</evidence>
<feature type="transmembrane region" description="Helical" evidence="1">
    <location>
        <begin position="247"/>
        <end position="265"/>
    </location>
</feature>
<name>A0A5E6QXT7_PSEFL</name>
<dbReference type="EMBL" id="CABVGZ010000009">
    <property type="protein sequence ID" value="VVM60348.1"/>
    <property type="molecule type" value="Genomic_DNA"/>
</dbReference>
<reference evidence="2 3" key="1">
    <citation type="submission" date="2019-09" db="EMBL/GenBank/DDBJ databases">
        <authorList>
            <person name="Chandra G."/>
            <person name="Truman W A."/>
        </authorList>
    </citation>
    <scope>NUCLEOTIDE SEQUENCE [LARGE SCALE GENOMIC DNA]</scope>
    <source>
        <strain evidence="2">PS624</strain>
    </source>
</reference>
<evidence type="ECO:0000256" key="1">
    <source>
        <dbReference type="SAM" id="Phobius"/>
    </source>
</evidence>
<dbReference type="AlphaFoldDB" id="A0A5E6QXT7"/>
<sequence length="270" mass="29679">MTIAGKVRCTQDIIIRGFLARARKRCANNNLIQGFDQPWKRGSEGAVGGYWGLFDADRQDKGVLAGPVTNVPYWKEWLAVGGLIFLGTLMLGGRVRTARSALVLPLLGALAACSIGAWGDLARVTTRFASEWLWVGVLTALNLLVLAHAALTLSPRTGWRERAFNLLERRAGWLVAAAGFAAAVMMLEMVFDPRYRSFASMAFVLPALVYLCRPVSVPRREIALLTFIVGAGIAPQLYQEGLQNQQAWGWALVSVLMVAALWRCLRVHKI</sequence>
<keyword evidence="1" id="KW-1133">Transmembrane helix</keyword>
<evidence type="ECO:0000313" key="2">
    <source>
        <dbReference type="EMBL" id="VVM60348.1"/>
    </source>
</evidence>
<feature type="transmembrane region" description="Helical" evidence="1">
    <location>
        <begin position="197"/>
        <end position="215"/>
    </location>
</feature>
<dbReference type="Proteomes" id="UP000326241">
    <property type="component" value="Unassembled WGS sequence"/>
</dbReference>
<organism evidence="2 3">
    <name type="scientific">Pseudomonas fluorescens</name>
    <dbReference type="NCBI Taxonomy" id="294"/>
    <lineage>
        <taxon>Bacteria</taxon>
        <taxon>Pseudomonadati</taxon>
        <taxon>Pseudomonadota</taxon>
        <taxon>Gammaproteobacteria</taxon>
        <taxon>Pseudomonadales</taxon>
        <taxon>Pseudomonadaceae</taxon>
        <taxon>Pseudomonas</taxon>
    </lineage>
</organism>
<feature type="transmembrane region" description="Helical" evidence="1">
    <location>
        <begin position="132"/>
        <end position="151"/>
    </location>
</feature>
<proteinExistence type="predicted"/>
<feature type="transmembrane region" description="Helical" evidence="1">
    <location>
        <begin position="171"/>
        <end position="191"/>
    </location>
</feature>
<keyword evidence="1" id="KW-0812">Transmembrane</keyword>